<protein>
    <recommendedName>
        <fullName evidence="3">DUF523 domain-containing protein</fullName>
    </recommendedName>
</protein>
<reference evidence="1" key="1">
    <citation type="journal article" date="2014" name="Int. J. Syst. Evol. Microbiol.">
        <title>Complete genome sequence of Corynebacterium casei LMG S-19264T (=DSM 44701T), isolated from a smear-ripened cheese.</title>
        <authorList>
            <consortium name="US DOE Joint Genome Institute (JGI-PGF)"/>
            <person name="Walter F."/>
            <person name="Albersmeier A."/>
            <person name="Kalinowski J."/>
            <person name="Ruckert C."/>
        </authorList>
    </citation>
    <scope>NUCLEOTIDE SEQUENCE</scope>
    <source>
        <strain evidence="1">JCM 14719</strain>
    </source>
</reference>
<dbReference type="RefSeq" id="WP_188816754.1">
    <property type="nucleotide sequence ID" value="NZ_BMOF01000007.1"/>
</dbReference>
<dbReference type="PANTHER" id="PTHR30087:SF1">
    <property type="entry name" value="HYPOTHETICAL CYTOSOLIC PROTEIN"/>
    <property type="match status" value="1"/>
</dbReference>
<keyword evidence="2" id="KW-1185">Reference proteome</keyword>
<accession>A0A8J3B7I1</accession>
<gene>
    <name evidence="1" type="ORF">GCM10007043_06050</name>
</gene>
<comment type="caution">
    <text evidence="1">The sequence shown here is derived from an EMBL/GenBank/DDBJ whole genome shotgun (WGS) entry which is preliminary data.</text>
</comment>
<sequence length="162" mass="17383">MIVISACLAGVNCRYDRGHNRIAAIEDLIREGKALPVCPEQLGGLPTPRNPAEIVGGDGDDVLDGRARVIDNQGRDVTQAFVQGAYQALRIAQAAGARVAVLKESSPSCGSHRIYDGTFRKQKKPGHGVTAALFRRHGIRVVSEEEFLAALEAGRIKELLGE</sequence>
<reference evidence="1" key="2">
    <citation type="submission" date="2020-09" db="EMBL/GenBank/DDBJ databases">
        <authorList>
            <person name="Sun Q."/>
            <person name="Ohkuma M."/>
        </authorList>
    </citation>
    <scope>NUCLEOTIDE SEQUENCE</scope>
    <source>
        <strain evidence="1">JCM 14719</strain>
    </source>
</reference>
<evidence type="ECO:0008006" key="3">
    <source>
        <dbReference type="Google" id="ProtNLM"/>
    </source>
</evidence>
<dbReference type="AlphaFoldDB" id="A0A8J3B7I1"/>
<dbReference type="InterPro" id="IPR007553">
    <property type="entry name" value="2-thiour_desulf"/>
</dbReference>
<evidence type="ECO:0000313" key="2">
    <source>
        <dbReference type="Proteomes" id="UP000637720"/>
    </source>
</evidence>
<dbReference type="Proteomes" id="UP000637720">
    <property type="component" value="Unassembled WGS sequence"/>
</dbReference>
<evidence type="ECO:0000313" key="1">
    <source>
        <dbReference type="EMBL" id="GGJ95048.1"/>
    </source>
</evidence>
<dbReference type="PANTHER" id="PTHR30087">
    <property type="entry name" value="INNER MEMBRANE PROTEIN"/>
    <property type="match status" value="1"/>
</dbReference>
<dbReference type="EMBL" id="BMOF01000007">
    <property type="protein sequence ID" value="GGJ95048.1"/>
    <property type="molecule type" value="Genomic_DNA"/>
</dbReference>
<organism evidence="1 2">
    <name type="scientific">Calditerricola satsumensis</name>
    <dbReference type="NCBI Taxonomy" id="373054"/>
    <lineage>
        <taxon>Bacteria</taxon>
        <taxon>Bacillati</taxon>
        <taxon>Bacillota</taxon>
        <taxon>Bacilli</taxon>
        <taxon>Bacillales</taxon>
        <taxon>Bacillaceae</taxon>
        <taxon>Calditerricola</taxon>
    </lineage>
</organism>
<dbReference type="Pfam" id="PF04463">
    <property type="entry name" value="2-thiour_desulf"/>
    <property type="match status" value="1"/>
</dbReference>
<name>A0A8J3B7I1_9BACI</name>
<proteinExistence type="predicted"/>